<sequence>MENDLSGDSWTIDSEDENCYSSAASMARDLGDDTFLFGSSLDSDSGQLFCSDASIISSEHTSAASSDNSDSFPHDASMVSPKSTSMVNSDNSDSFLHDASIVSSKYTSMTNFEKSGSFLNDASIDSSERTSITNSDNSDNFLRDASIISSEHYSVSSSDNSKGWSGKNDSICPTSLNCDPESARLLGIPMSRDLDELAPVNSKPRLNLNSANSMSNSNILINLDQNCDPLLSNDPGSRPLFGNFVSGNPHGSIQPGIPIDCDQE</sequence>
<evidence type="ECO:0000313" key="3">
    <source>
        <dbReference type="Proteomes" id="UP000271098"/>
    </source>
</evidence>
<dbReference type="WBParaSite" id="GPUH_0002080701-mRNA-1">
    <property type="protein sequence ID" value="GPUH_0002080701-mRNA-1"/>
    <property type="gene ID" value="GPUH_0002080701"/>
</dbReference>
<evidence type="ECO:0000313" key="2">
    <source>
        <dbReference type="EMBL" id="VDN36807.1"/>
    </source>
</evidence>
<evidence type="ECO:0000256" key="1">
    <source>
        <dbReference type="SAM" id="MobiDB-lite"/>
    </source>
</evidence>
<dbReference type="AlphaFoldDB" id="A0A183EIJ1"/>
<accession>A0A183EIJ1</accession>
<name>A0A183EIJ1_9BILA</name>
<dbReference type="EMBL" id="UYRT01091130">
    <property type="protein sequence ID" value="VDN36807.1"/>
    <property type="molecule type" value="Genomic_DNA"/>
</dbReference>
<reference evidence="2 3" key="2">
    <citation type="submission" date="2018-11" db="EMBL/GenBank/DDBJ databases">
        <authorList>
            <consortium name="Pathogen Informatics"/>
        </authorList>
    </citation>
    <scope>NUCLEOTIDE SEQUENCE [LARGE SCALE GENOMIC DNA]</scope>
</reference>
<protein>
    <submittedName>
        <fullName evidence="4">Clathrin_bdg domain-containing protein</fullName>
    </submittedName>
</protein>
<reference evidence="4" key="1">
    <citation type="submission" date="2016-06" db="UniProtKB">
        <authorList>
            <consortium name="WormBaseParasite"/>
        </authorList>
    </citation>
    <scope>IDENTIFICATION</scope>
</reference>
<dbReference type="Proteomes" id="UP000271098">
    <property type="component" value="Unassembled WGS sequence"/>
</dbReference>
<proteinExistence type="predicted"/>
<feature type="compositionally biased region" description="Polar residues" evidence="1">
    <location>
        <begin position="62"/>
        <end position="71"/>
    </location>
</feature>
<gene>
    <name evidence="2" type="ORF">GPUH_LOCUS20782</name>
</gene>
<organism evidence="4">
    <name type="scientific">Gongylonema pulchrum</name>
    <dbReference type="NCBI Taxonomy" id="637853"/>
    <lineage>
        <taxon>Eukaryota</taxon>
        <taxon>Metazoa</taxon>
        <taxon>Ecdysozoa</taxon>
        <taxon>Nematoda</taxon>
        <taxon>Chromadorea</taxon>
        <taxon>Rhabditida</taxon>
        <taxon>Spirurina</taxon>
        <taxon>Spiruromorpha</taxon>
        <taxon>Spiruroidea</taxon>
        <taxon>Gongylonematidae</taxon>
        <taxon>Gongylonema</taxon>
    </lineage>
</organism>
<feature type="compositionally biased region" description="Polar residues" evidence="1">
    <location>
        <begin position="80"/>
        <end position="89"/>
    </location>
</feature>
<feature type="region of interest" description="Disordered" evidence="1">
    <location>
        <begin position="62"/>
        <end position="89"/>
    </location>
</feature>
<evidence type="ECO:0000313" key="4">
    <source>
        <dbReference type="WBParaSite" id="GPUH_0002080701-mRNA-1"/>
    </source>
</evidence>
<keyword evidence="3" id="KW-1185">Reference proteome</keyword>